<sequence>MAAETAIADLVNRLEATNNKTEALEELKTVICAVPPSELRNVLPNISVTNVFNCLNTSNKKEQEACGEVLDRMLSTLSAPVVLEHFHSHILTWLNLPDERVQVLCLPLLTRLSRDAPESLCQHTDLVLAVVSLLTADSLDIGPAAAAILTHMGRNPSGLQVLFNEQTVQHLRAAMQRTDTCRFRVYQIATDLSMLAPAALDACVSSGVLQQLINEMQKDDILVQLNAIELLSDLAQSPHGLVFLDQHGIVGKLEEMMVGVSDNPMSGLLLPGLIKFFGGLARHHPKEVLSKFDNFVRLVLMNVCGGDASLQGVSVDTLAFISSTPEGKLALEKLGNPMTECIQGIGSLIQTGSSELKVRALRAMSSIVYLQVEHQTVELLTLTERWFGTSMSLPFDSVWSIAQQPFSDLRIPALHLLQSVALCPWGQKLMNNCPGFREYVLDRATENTKEGKDEKFELVRILAHSPTAVEILGRPYHVKLMEYFNQGPFFVLAQSEVALEGE</sequence>
<name>A0ABM0K6J5_APLCA</name>
<dbReference type="InterPro" id="IPR019538">
    <property type="entry name" value="PSMD5"/>
</dbReference>
<proteinExistence type="inferred from homology"/>
<dbReference type="Gene3D" id="1.25.10.10">
    <property type="entry name" value="Leucine-rich Repeat Variant"/>
    <property type="match status" value="2"/>
</dbReference>
<reference evidence="4" key="1">
    <citation type="submission" date="2025-08" db="UniProtKB">
        <authorList>
            <consortium name="RefSeq"/>
        </authorList>
    </citation>
    <scope>IDENTIFICATION</scope>
</reference>
<accession>A0ABM0K6J5</accession>
<keyword evidence="4" id="KW-0647">Proteasome</keyword>
<organism evidence="3 4">
    <name type="scientific">Aplysia californica</name>
    <name type="common">California sea hare</name>
    <dbReference type="NCBI Taxonomy" id="6500"/>
    <lineage>
        <taxon>Eukaryota</taxon>
        <taxon>Metazoa</taxon>
        <taxon>Spiralia</taxon>
        <taxon>Lophotrochozoa</taxon>
        <taxon>Mollusca</taxon>
        <taxon>Gastropoda</taxon>
        <taxon>Heterobranchia</taxon>
        <taxon>Euthyneura</taxon>
        <taxon>Tectipleura</taxon>
        <taxon>Aplysiida</taxon>
        <taxon>Aplysioidea</taxon>
        <taxon>Aplysiidae</taxon>
        <taxon>Aplysia</taxon>
    </lineage>
</organism>
<keyword evidence="3" id="KW-1185">Reference proteome</keyword>
<dbReference type="Proteomes" id="UP000694888">
    <property type="component" value="Unplaced"/>
</dbReference>
<dbReference type="GO" id="GO:0000502">
    <property type="term" value="C:proteasome complex"/>
    <property type="evidence" value="ECO:0007669"/>
    <property type="project" value="UniProtKB-KW"/>
</dbReference>
<dbReference type="PANTHER" id="PTHR13554:SF10">
    <property type="entry name" value="26S PROTEASOME NON-ATPASE REGULATORY SUBUNIT 5"/>
    <property type="match status" value="1"/>
</dbReference>
<dbReference type="GeneID" id="101853037"/>
<dbReference type="PANTHER" id="PTHR13554">
    <property type="entry name" value="26S PROTEASOME NON-ATPASE REGULATORY SUBUNIT 5-RELATED"/>
    <property type="match status" value="1"/>
</dbReference>
<evidence type="ECO:0000313" key="4">
    <source>
        <dbReference type="RefSeq" id="XP_005109926.1"/>
    </source>
</evidence>
<dbReference type="InterPro" id="IPR011989">
    <property type="entry name" value="ARM-like"/>
</dbReference>
<dbReference type="InterPro" id="IPR016024">
    <property type="entry name" value="ARM-type_fold"/>
</dbReference>
<evidence type="ECO:0000313" key="3">
    <source>
        <dbReference type="Proteomes" id="UP000694888"/>
    </source>
</evidence>
<dbReference type="Pfam" id="PF10508">
    <property type="entry name" value="Proteasom_PSMB"/>
    <property type="match status" value="1"/>
</dbReference>
<evidence type="ECO:0000256" key="2">
    <source>
        <dbReference type="ARBA" id="ARBA00014933"/>
    </source>
</evidence>
<dbReference type="SUPFAM" id="SSF48371">
    <property type="entry name" value="ARM repeat"/>
    <property type="match status" value="1"/>
</dbReference>
<dbReference type="RefSeq" id="XP_005109926.1">
    <property type="nucleotide sequence ID" value="XM_005109869.3"/>
</dbReference>
<protein>
    <recommendedName>
        <fullName evidence="2">26S proteasome non-ATPase regulatory subunit 5</fullName>
    </recommendedName>
</protein>
<comment type="similarity">
    <text evidence="1">Belongs to the proteasome subunit S5B/HSM3 family.</text>
</comment>
<evidence type="ECO:0000256" key="1">
    <source>
        <dbReference type="ARBA" id="ARBA00006823"/>
    </source>
</evidence>
<gene>
    <name evidence="4" type="primary">LOC101853037</name>
</gene>